<dbReference type="Gene3D" id="3.30.70.330">
    <property type="match status" value="2"/>
</dbReference>
<dbReference type="InterPro" id="IPR000504">
    <property type="entry name" value="RRM_dom"/>
</dbReference>
<name>A0A7J6TLD8_PEROL</name>
<feature type="domain" description="RRM" evidence="5">
    <location>
        <begin position="123"/>
        <end position="200"/>
    </location>
</feature>
<dbReference type="SMART" id="SM00360">
    <property type="entry name" value="RRM"/>
    <property type="match status" value="2"/>
</dbReference>
<feature type="non-terminal residue" evidence="6">
    <location>
        <position position="229"/>
    </location>
</feature>
<feature type="region of interest" description="Disordered" evidence="4">
    <location>
        <begin position="180"/>
        <end position="229"/>
    </location>
</feature>
<dbReference type="CDD" id="cd12448">
    <property type="entry name" value="RRM2_gar2"/>
    <property type="match status" value="1"/>
</dbReference>
<evidence type="ECO:0000256" key="3">
    <source>
        <dbReference type="PROSITE-ProRule" id="PRU00176"/>
    </source>
</evidence>
<dbReference type="InterPro" id="IPR012677">
    <property type="entry name" value="Nucleotide-bd_a/b_plait_sf"/>
</dbReference>
<feature type="compositionally biased region" description="Basic residues" evidence="4">
    <location>
        <begin position="102"/>
        <end position="114"/>
    </location>
</feature>
<sequence>KKTKMNDGSAQDSVERSKSVFVGNLPFSMTKEWLEQIFSWCGDIERVSLPTDWESGKIKGFAFLDFADEDSAEKAVGKNGEDCEGRDLRINYSFPKNDHGGKGKGKGGKGKGKGHHELGEKSASVFVGNLPWSMTQDWLYEVFGDCGSITRCFMPTDRETGNPRGFAYIDFDSEDSAEKATKLSGTDLEGRQIRVNYNQPRESSGKGGKGKGKGGKGKGGKGKGKGKGK</sequence>
<dbReference type="EMBL" id="JABANO010009856">
    <property type="protein sequence ID" value="KAF4746109.1"/>
    <property type="molecule type" value="Genomic_DNA"/>
</dbReference>
<evidence type="ECO:0000256" key="4">
    <source>
        <dbReference type="SAM" id="MobiDB-lite"/>
    </source>
</evidence>
<feature type="non-terminal residue" evidence="6">
    <location>
        <position position="1"/>
    </location>
</feature>
<evidence type="ECO:0000256" key="2">
    <source>
        <dbReference type="ARBA" id="ARBA00022884"/>
    </source>
</evidence>
<reference evidence="6 7" key="1">
    <citation type="submission" date="2020-04" db="EMBL/GenBank/DDBJ databases">
        <title>Perkinsus olseni comparative genomics.</title>
        <authorList>
            <person name="Bogema D.R."/>
        </authorList>
    </citation>
    <scope>NUCLEOTIDE SEQUENCE [LARGE SCALE GENOMIC DNA]</scope>
    <source>
        <strain evidence="6 7">ATCC PRA-207</strain>
    </source>
</reference>
<feature type="compositionally biased region" description="Basic residues" evidence="4">
    <location>
        <begin position="208"/>
        <end position="229"/>
    </location>
</feature>
<keyword evidence="2 3" id="KW-0694">RNA-binding</keyword>
<dbReference type="InterPro" id="IPR034276">
    <property type="entry name" value="Gar2_RRM2"/>
</dbReference>
<evidence type="ECO:0000259" key="5">
    <source>
        <dbReference type="PROSITE" id="PS50102"/>
    </source>
</evidence>
<proteinExistence type="predicted"/>
<dbReference type="InterPro" id="IPR035979">
    <property type="entry name" value="RBD_domain_sf"/>
</dbReference>
<dbReference type="PANTHER" id="PTHR23236">
    <property type="entry name" value="EUKARYOTIC TRANSLATION INITIATION FACTOR 4B/4H"/>
    <property type="match status" value="1"/>
</dbReference>
<dbReference type="OMA" id="NDECTIF"/>
<organism evidence="6 7">
    <name type="scientific">Perkinsus olseni</name>
    <name type="common">Perkinsus atlanticus</name>
    <dbReference type="NCBI Taxonomy" id="32597"/>
    <lineage>
        <taxon>Eukaryota</taxon>
        <taxon>Sar</taxon>
        <taxon>Alveolata</taxon>
        <taxon>Perkinsozoa</taxon>
        <taxon>Perkinsea</taxon>
        <taxon>Perkinsida</taxon>
        <taxon>Perkinsidae</taxon>
        <taxon>Perkinsus</taxon>
    </lineage>
</organism>
<protein>
    <recommendedName>
        <fullName evidence="5">RRM domain-containing protein</fullName>
    </recommendedName>
</protein>
<dbReference type="AlphaFoldDB" id="A0A7J6TLD8"/>
<gene>
    <name evidence="6" type="ORF">FOZ63_018225</name>
</gene>
<evidence type="ECO:0000313" key="6">
    <source>
        <dbReference type="EMBL" id="KAF4746109.1"/>
    </source>
</evidence>
<accession>A0A7J6TLD8</accession>
<dbReference type="PANTHER" id="PTHR23236:SF119">
    <property type="entry name" value="NUCLEAR RNA-BINDING PROTEIN SART-3"/>
    <property type="match status" value="1"/>
</dbReference>
<feature type="domain" description="RRM" evidence="5">
    <location>
        <begin position="18"/>
        <end position="95"/>
    </location>
</feature>
<evidence type="ECO:0000313" key="7">
    <source>
        <dbReference type="Proteomes" id="UP000553632"/>
    </source>
</evidence>
<keyword evidence="1" id="KW-0677">Repeat</keyword>
<evidence type="ECO:0000256" key="1">
    <source>
        <dbReference type="ARBA" id="ARBA00022737"/>
    </source>
</evidence>
<dbReference type="Pfam" id="PF00076">
    <property type="entry name" value="RRM_1"/>
    <property type="match status" value="2"/>
</dbReference>
<dbReference type="Proteomes" id="UP000553632">
    <property type="component" value="Unassembled WGS sequence"/>
</dbReference>
<dbReference type="PROSITE" id="PS50102">
    <property type="entry name" value="RRM"/>
    <property type="match status" value="2"/>
</dbReference>
<dbReference type="SUPFAM" id="SSF54928">
    <property type="entry name" value="RNA-binding domain, RBD"/>
    <property type="match status" value="2"/>
</dbReference>
<feature type="region of interest" description="Disordered" evidence="4">
    <location>
        <begin position="94"/>
        <end position="117"/>
    </location>
</feature>
<dbReference type="GO" id="GO:0003723">
    <property type="term" value="F:RNA binding"/>
    <property type="evidence" value="ECO:0007669"/>
    <property type="project" value="UniProtKB-UniRule"/>
</dbReference>
<comment type="caution">
    <text evidence="6">The sequence shown here is derived from an EMBL/GenBank/DDBJ whole genome shotgun (WGS) entry which is preliminary data.</text>
</comment>
<keyword evidence="7" id="KW-1185">Reference proteome</keyword>